<dbReference type="EMBL" id="VSSQ01051063">
    <property type="protein sequence ID" value="MPN05147.1"/>
    <property type="molecule type" value="Genomic_DNA"/>
</dbReference>
<evidence type="ECO:0000313" key="1">
    <source>
        <dbReference type="EMBL" id="MPN05147.1"/>
    </source>
</evidence>
<protein>
    <submittedName>
        <fullName evidence="1">Uncharacterized protein</fullName>
    </submittedName>
</protein>
<organism evidence="1">
    <name type="scientific">bioreactor metagenome</name>
    <dbReference type="NCBI Taxonomy" id="1076179"/>
    <lineage>
        <taxon>unclassified sequences</taxon>
        <taxon>metagenomes</taxon>
        <taxon>ecological metagenomes</taxon>
    </lineage>
</organism>
<comment type="caution">
    <text evidence="1">The sequence shown here is derived from an EMBL/GenBank/DDBJ whole genome shotgun (WGS) entry which is preliminary data.</text>
</comment>
<gene>
    <name evidence="1" type="ORF">SDC9_152397</name>
</gene>
<name>A0A645ETH6_9ZZZZ</name>
<reference evidence="1" key="1">
    <citation type="submission" date="2019-08" db="EMBL/GenBank/DDBJ databases">
        <authorList>
            <person name="Kucharzyk K."/>
            <person name="Murdoch R.W."/>
            <person name="Higgins S."/>
            <person name="Loffler F."/>
        </authorList>
    </citation>
    <scope>NUCLEOTIDE SEQUENCE</scope>
</reference>
<sequence length="46" mass="5107">MVVMAVRQHHLADPARLRAQMFEIDRQGVAGAGIEEHGVPGDFHQQ</sequence>
<dbReference type="AlphaFoldDB" id="A0A645ETH6"/>
<proteinExistence type="predicted"/>
<accession>A0A645ETH6</accession>